<dbReference type="Gene3D" id="3.30.870.10">
    <property type="entry name" value="Endonuclease Chain A"/>
    <property type="match status" value="4"/>
</dbReference>
<dbReference type="CDD" id="cd04015">
    <property type="entry name" value="C2_plant_PLD"/>
    <property type="match status" value="1"/>
</dbReference>
<dbReference type="EMBL" id="JAGKQM010000003">
    <property type="protein sequence ID" value="KAH0933484.1"/>
    <property type="molecule type" value="Genomic_DNA"/>
</dbReference>
<name>A0ABQ8DVW6_BRANA</name>
<dbReference type="PANTHER" id="PTHR18896:SF130">
    <property type="entry name" value="PHOSPHOLIPASE D GAMMA 2-RELATED"/>
    <property type="match status" value="1"/>
</dbReference>
<comment type="catalytic activity">
    <reaction evidence="1">
        <text>a 1,2-diacyl-sn-glycero-3-phosphocholine + H2O = a 1,2-diacyl-sn-glycero-3-phosphate + choline + H(+)</text>
        <dbReference type="Rhea" id="RHEA:14445"/>
        <dbReference type="ChEBI" id="CHEBI:15354"/>
        <dbReference type="ChEBI" id="CHEBI:15377"/>
        <dbReference type="ChEBI" id="CHEBI:15378"/>
        <dbReference type="ChEBI" id="CHEBI:57643"/>
        <dbReference type="ChEBI" id="CHEBI:58608"/>
        <dbReference type="EC" id="3.1.4.4"/>
    </reaction>
</comment>
<dbReference type="EC" id="3.1.4.4" evidence="4"/>
<evidence type="ECO:0000256" key="6">
    <source>
        <dbReference type="ARBA" id="ARBA00022737"/>
    </source>
</evidence>
<dbReference type="PROSITE" id="PS50035">
    <property type="entry name" value="PLD"/>
    <property type="match status" value="4"/>
</dbReference>
<dbReference type="SUPFAM" id="SSF56024">
    <property type="entry name" value="Phospholipase D/nuclease"/>
    <property type="match status" value="4"/>
</dbReference>
<dbReference type="SMART" id="SM00239">
    <property type="entry name" value="C2"/>
    <property type="match status" value="2"/>
</dbReference>
<dbReference type="PROSITE" id="PS50004">
    <property type="entry name" value="C2"/>
    <property type="match status" value="2"/>
</dbReference>
<evidence type="ECO:0000256" key="5">
    <source>
        <dbReference type="ARBA" id="ARBA00022723"/>
    </source>
</evidence>
<comment type="cofactor">
    <cofactor evidence="2">
        <name>Ca(2+)</name>
        <dbReference type="ChEBI" id="CHEBI:29108"/>
    </cofactor>
</comment>
<proteinExistence type="inferred from homology"/>
<keyword evidence="9" id="KW-0442">Lipid degradation</keyword>
<keyword evidence="10" id="KW-0443">Lipid metabolism</keyword>
<evidence type="ECO:0000259" key="12">
    <source>
        <dbReference type="PROSITE" id="PS50035"/>
    </source>
</evidence>
<evidence type="ECO:0000256" key="4">
    <source>
        <dbReference type="ARBA" id="ARBA00012027"/>
    </source>
</evidence>
<feature type="domain" description="PLD phosphodiesterase" evidence="12">
    <location>
        <begin position="631"/>
        <end position="658"/>
    </location>
</feature>
<protein>
    <recommendedName>
        <fullName evidence="4">phospholipase D</fullName>
        <ecNumber evidence="4">3.1.4.4</ecNumber>
    </recommendedName>
</protein>
<accession>A0ABQ8DVW6</accession>
<keyword evidence="14" id="KW-1185">Reference proteome</keyword>
<dbReference type="SUPFAM" id="SSF49562">
    <property type="entry name" value="C2 domain (Calcium/lipid-binding domain, CaLB)"/>
    <property type="match status" value="2"/>
</dbReference>
<reference evidence="13 14" key="1">
    <citation type="submission" date="2021-05" db="EMBL/GenBank/DDBJ databases">
        <title>Genome Assembly of Synthetic Allotetraploid Brassica napus Reveals Homoeologous Exchanges between Subgenomes.</title>
        <authorList>
            <person name="Davis J.T."/>
        </authorList>
    </citation>
    <scope>NUCLEOTIDE SEQUENCE [LARGE SCALE GENOMIC DNA]</scope>
    <source>
        <strain evidence="14">cv. Da-Ae</strain>
        <tissue evidence="13">Seedling</tissue>
    </source>
</reference>
<organism evidence="13 14">
    <name type="scientific">Brassica napus</name>
    <name type="common">Rape</name>
    <dbReference type="NCBI Taxonomy" id="3708"/>
    <lineage>
        <taxon>Eukaryota</taxon>
        <taxon>Viridiplantae</taxon>
        <taxon>Streptophyta</taxon>
        <taxon>Embryophyta</taxon>
        <taxon>Tracheophyta</taxon>
        <taxon>Spermatophyta</taxon>
        <taxon>Magnoliopsida</taxon>
        <taxon>eudicotyledons</taxon>
        <taxon>Gunneridae</taxon>
        <taxon>Pentapetalae</taxon>
        <taxon>rosids</taxon>
        <taxon>malvids</taxon>
        <taxon>Brassicales</taxon>
        <taxon>Brassicaceae</taxon>
        <taxon>Brassiceae</taxon>
        <taxon>Brassica</taxon>
    </lineage>
</organism>
<keyword evidence="6" id="KW-0677">Repeat</keyword>
<evidence type="ECO:0000313" key="13">
    <source>
        <dbReference type="EMBL" id="KAH0933484.1"/>
    </source>
</evidence>
<dbReference type="InterPro" id="IPR015679">
    <property type="entry name" value="PLipase_D_fam"/>
</dbReference>
<evidence type="ECO:0000259" key="11">
    <source>
        <dbReference type="PROSITE" id="PS50004"/>
    </source>
</evidence>
<feature type="domain" description="PLD phosphodiesterase" evidence="12">
    <location>
        <begin position="1113"/>
        <end position="1148"/>
    </location>
</feature>
<keyword evidence="7" id="KW-0378">Hydrolase</keyword>
<dbReference type="InterPro" id="IPR035892">
    <property type="entry name" value="C2_domain_sf"/>
</dbReference>
<gene>
    <name evidence="13" type="ORF">HID58_010601</name>
</gene>
<evidence type="ECO:0000256" key="2">
    <source>
        <dbReference type="ARBA" id="ARBA00001913"/>
    </source>
</evidence>
<feature type="domain" description="C2" evidence="11">
    <location>
        <begin position="782"/>
        <end position="913"/>
    </location>
</feature>
<evidence type="ECO:0000256" key="1">
    <source>
        <dbReference type="ARBA" id="ARBA00000798"/>
    </source>
</evidence>
<feature type="domain" description="C2" evidence="11">
    <location>
        <begin position="1"/>
        <end position="123"/>
    </location>
</feature>
<dbReference type="Pfam" id="PF12357">
    <property type="entry name" value="PLD_C"/>
    <property type="match status" value="2"/>
</dbReference>
<dbReference type="SMART" id="SM00155">
    <property type="entry name" value="PLDc"/>
    <property type="match status" value="4"/>
</dbReference>
<evidence type="ECO:0000313" key="14">
    <source>
        <dbReference type="Proteomes" id="UP000824890"/>
    </source>
</evidence>
<evidence type="ECO:0000256" key="8">
    <source>
        <dbReference type="ARBA" id="ARBA00022837"/>
    </source>
</evidence>
<comment type="caution">
    <text evidence="13">The sequence shown here is derived from an EMBL/GenBank/DDBJ whole genome shotgun (WGS) entry which is preliminary data.</text>
</comment>
<keyword evidence="5" id="KW-0479">Metal-binding</keyword>
<dbReference type="Gene3D" id="2.60.40.150">
    <property type="entry name" value="C2 domain"/>
    <property type="match status" value="2"/>
</dbReference>
<evidence type="ECO:0000256" key="7">
    <source>
        <dbReference type="ARBA" id="ARBA00022801"/>
    </source>
</evidence>
<evidence type="ECO:0000256" key="10">
    <source>
        <dbReference type="ARBA" id="ARBA00023098"/>
    </source>
</evidence>
<dbReference type="InterPro" id="IPR000008">
    <property type="entry name" value="C2_dom"/>
</dbReference>
<dbReference type="InterPro" id="IPR001736">
    <property type="entry name" value="PLipase_D/transphosphatidylase"/>
</dbReference>
<feature type="domain" description="PLD phosphodiesterase" evidence="12">
    <location>
        <begin position="1444"/>
        <end position="1471"/>
    </location>
</feature>
<dbReference type="Proteomes" id="UP000824890">
    <property type="component" value="Unassembled WGS sequence"/>
</dbReference>
<dbReference type="Pfam" id="PF00168">
    <property type="entry name" value="C2"/>
    <property type="match status" value="2"/>
</dbReference>
<dbReference type="Pfam" id="PF00614">
    <property type="entry name" value="PLDc"/>
    <property type="match status" value="3"/>
</dbReference>
<comment type="similarity">
    <text evidence="3">Belongs to the phospholipase D family. C2-PLD subfamily.</text>
</comment>
<evidence type="ECO:0000256" key="9">
    <source>
        <dbReference type="ARBA" id="ARBA00022963"/>
    </source>
</evidence>
<dbReference type="InterPro" id="IPR024632">
    <property type="entry name" value="PLipase_D_C"/>
</dbReference>
<feature type="domain" description="PLD phosphodiesterase" evidence="12">
    <location>
        <begin position="291"/>
        <end position="326"/>
    </location>
</feature>
<evidence type="ECO:0000256" key="3">
    <source>
        <dbReference type="ARBA" id="ARBA00010683"/>
    </source>
</evidence>
<keyword evidence="8" id="KW-0106">Calcium</keyword>
<dbReference type="PANTHER" id="PTHR18896">
    <property type="entry name" value="PHOSPHOLIPASE D"/>
    <property type="match status" value="1"/>
</dbReference>
<sequence>MSMEGSSTGSVRGELLHGNLDICVKEAKNLPNMDRLGKFTRNNNASDPFVTVFIAGAKIGTTFVINNNENPVWMQHFYVPVAHHAEVVKFVLEDSDQLGAKFIGDVGIPTEELCSGNRIEGLFPILNSSGKPCKKGAVLSLSIQYSPVEMMKVYQMGVGNECEGVPDLDGGMKYIHGKCWEDMDYAIRKAKNLIYITGWSVYHPVRLVRRNNDPTDGTLGDLLKKRSKEGVRVLLLVWDDPTSRSFPKYRKQGVMNTSDEETRHFFKNSSVQVIICPRSDAEGLHGLEVETYYTHHQKTVIVDADAGQGRRKIVGFVGGLDVCNGRFDTPNHPLFTTLKTLHKDDVHNPNFVPNAEDGPRQPWHDLHSKIDGPGAYDLLTNFEQRWEKAVKKQHKIWKHRSCSDDALLKINMIPEIMGLSEASSTNDSDPESWHVQVFRSIDSTSVKGFPKDPKEGTGRNLRCGKNILVDMSIHTAYVKAIRSAQHFIYIENQYFFGSSFNWCSHKDLGANNLIPMEIALKIASKIRAREKFAAYIVIPMWPEGDPTGMFMQGILYWQYKTMQMMYQTIYKALVEAELDGQYEPQDYLNFFCLGTREASDETVSKYSSRNQPKKIAKPNAAQVQALKSRRFMIYVHSKGMVVDDEFVLIGSANINKRSLEGTRDTEIAMGGYQLHHSWAKKGSRPRGQIYGYRMSLWAEHLGFLEQGFEEPENMECVRRVRHLSELNWRQYAAEEVTVMTSHLLKYPVQVDRTGKVSSLPGCKTFPDVGGKIIGHVLWAGTKPRHLEVTLPMSMEGSSNASLRVVLLHGNLDIWVKEAKNLPNMDRFRRYKKNSTSDPYVTVSIADAKIGTTFVIDNDENPVWMQHFYVPVAHHATVVKFVVKDNDRFGSRSIGDVRIPTEELCSGNRMEGLFPILNTSGKPCKKGAVLSLAIQYTPVEMMKIYQMGVGNECEGVPGTYFPLRKGGRVTLYQDAHVEDGTLPRVDLDGGMQYIHGKCWEDMADAIRQAKNLIYITGWSVYHPVRLVRRNNDPTDGVLGDLLKEKSQEGVRVLLLVWDDPFSSSFMGHRTRGIMKTSDEEIRHFFKNSSVQVIICPRSGGKGHHSFVKKTEVGTIYTHHQKTLIVDAEAAQGRRKIIAFVGGLDMCKGRFDTPNHPLFRTLKTLHKDDFHNPNFATSVDDGPRQPWHDLHSKIDGPAAYDVLANFGQRWLKASEKRHRISIHRSSSEDALLKIDRISNIMGLSEASSVSDNDPESWHVQVFRSLDSTSVKEFPKNSKEASGENLLCGKNILVDMSIHTAYVKAIRSAQHFIYIENQYFLGSSFNWDSHNDVGANNLIPMEIALKIASKIRAREKFAAYIVIPMWPEGDPTSKGMQSILYWQYNTMQMMYQTIYKALVEAELDVQYEPQDYLNFFCLGTREVADGNVNNNAKENPTQVQALKSGRFMIYVHSKGMVVDDEFVLIGSANINQRSLEGTRDTEIAMGGYQPQHSWAKKGSRPCGQIFGYRMSLWAEHLGFLEKSFEEPENMECVRRVRHLSELNWRQYAAKEVTEMTSHLLKYPVQVDRTGQVTSLPGCETFPDLGGKIIGTFHRIKENLTI</sequence>